<accession>A0A498SRN3</accession>
<dbReference type="PANTHER" id="PTHR11486">
    <property type="entry name" value="FIBROBLAST GROWTH FACTOR"/>
    <property type="match status" value="1"/>
</dbReference>
<dbReference type="EMBL" id="UPTC01003849">
    <property type="protein sequence ID" value="VBB34652.1"/>
    <property type="molecule type" value="Genomic_DNA"/>
</dbReference>
<proteinExistence type="inferred from homology"/>
<dbReference type="InterPro" id="IPR008996">
    <property type="entry name" value="IL1/FGF"/>
</dbReference>
<organism evidence="3 4">
    <name type="scientific">Acanthocheilonema viteae</name>
    <name type="common">Filarial nematode worm</name>
    <name type="synonym">Dipetalonema viteae</name>
    <dbReference type="NCBI Taxonomy" id="6277"/>
    <lineage>
        <taxon>Eukaryota</taxon>
        <taxon>Metazoa</taxon>
        <taxon>Ecdysozoa</taxon>
        <taxon>Nematoda</taxon>
        <taxon>Chromadorea</taxon>
        <taxon>Rhabditida</taxon>
        <taxon>Spirurina</taxon>
        <taxon>Spiruromorpha</taxon>
        <taxon>Filarioidea</taxon>
        <taxon>Onchocercidae</taxon>
        <taxon>Acanthocheilonema</taxon>
    </lineage>
</organism>
<dbReference type="OrthoDB" id="6158176at2759"/>
<dbReference type="InterPro" id="IPR002209">
    <property type="entry name" value="Fibroblast_GF_fam"/>
</dbReference>
<dbReference type="Pfam" id="PF00167">
    <property type="entry name" value="FGF"/>
    <property type="match status" value="1"/>
</dbReference>
<name>A0A498SRN3_ACAVI</name>
<dbReference type="Gene3D" id="2.80.10.50">
    <property type="match status" value="1"/>
</dbReference>
<dbReference type="GO" id="GO:0008083">
    <property type="term" value="F:growth factor activity"/>
    <property type="evidence" value="ECO:0007669"/>
    <property type="project" value="InterPro"/>
</dbReference>
<feature type="compositionally biased region" description="Basic and acidic residues" evidence="2">
    <location>
        <begin position="179"/>
        <end position="190"/>
    </location>
</feature>
<dbReference type="AlphaFoldDB" id="A0A498SRN3"/>
<dbReference type="SUPFAM" id="SSF50353">
    <property type="entry name" value="Cytokine"/>
    <property type="match status" value="1"/>
</dbReference>
<comment type="similarity">
    <text evidence="1">Belongs to the heparin-binding growth factors family.</text>
</comment>
<feature type="non-terminal residue" evidence="3">
    <location>
        <position position="1"/>
    </location>
</feature>
<keyword evidence="4" id="KW-1185">Reference proteome</keyword>
<dbReference type="STRING" id="6277.A0A498SRN3"/>
<reference evidence="3 4" key="1">
    <citation type="submission" date="2018-08" db="EMBL/GenBank/DDBJ databases">
        <authorList>
            <person name="Laetsch R D."/>
            <person name="Stevens L."/>
            <person name="Kumar S."/>
            <person name="Blaxter L. M."/>
        </authorList>
    </citation>
    <scope>NUCLEOTIDE SEQUENCE [LARGE SCALE GENOMIC DNA]</scope>
</reference>
<evidence type="ECO:0000313" key="4">
    <source>
        <dbReference type="Proteomes" id="UP000276991"/>
    </source>
</evidence>
<gene>
    <name evidence="3" type="ORF">NAV_LOCUS9443</name>
</gene>
<evidence type="ECO:0000313" key="3">
    <source>
        <dbReference type="EMBL" id="VBB34652.1"/>
    </source>
</evidence>
<feature type="region of interest" description="Disordered" evidence="2">
    <location>
        <begin position="154"/>
        <end position="190"/>
    </location>
</feature>
<protein>
    <submittedName>
        <fullName evidence="3">Uncharacterized protein</fullName>
    </submittedName>
</protein>
<evidence type="ECO:0000256" key="1">
    <source>
        <dbReference type="ARBA" id="ARBA00007936"/>
    </source>
</evidence>
<dbReference type="Proteomes" id="UP000276991">
    <property type="component" value="Unassembled WGS sequence"/>
</dbReference>
<sequence length="210" mass="25443">LQQNYSMECVFMEEMLENYYNLYSSCTYGTSKKPWYISLRKTGRPRKGKYSRKRRKSSHFLVVHFDDEADSGNFDGYSYSNDDNSIHFSKPRIIQPNRFDYLTHYSNDHDKPPLPKSLDDILSGTLQQHPPKIPLTRQYTPIEMARWVTVQRRINGGNRKMSREEMHDIQKKRRRKSRLEREEMQRQRRRQELELKRANAYKEQLWQSKQ</sequence>
<dbReference type="SMART" id="SM00442">
    <property type="entry name" value="FGF"/>
    <property type="match status" value="1"/>
</dbReference>
<evidence type="ECO:0000256" key="2">
    <source>
        <dbReference type="SAM" id="MobiDB-lite"/>
    </source>
</evidence>